<evidence type="ECO:0000313" key="3">
    <source>
        <dbReference type="Proteomes" id="UP000235145"/>
    </source>
</evidence>
<organism evidence="2 3">
    <name type="scientific">Lactuca sativa</name>
    <name type="common">Garden lettuce</name>
    <dbReference type="NCBI Taxonomy" id="4236"/>
    <lineage>
        <taxon>Eukaryota</taxon>
        <taxon>Viridiplantae</taxon>
        <taxon>Streptophyta</taxon>
        <taxon>Embryophyta</taxon>
        <taxon>Tracheophyta</taxon>
        <taxon>Spermatophyta</taxon>
        <taxon>Magnoliopsida</taxon>
        <taxon>eudicotyledons</taxon>
        <taxon>Gunneridae</taxon>
        <taxon>Pentapetalae</taxon>
        <taxon>asterids</taxon>
        <taxon>campanulids</taxon>
        <taxon>Asterales</taxon>
        <taxon>Asteraceae</taxon>
        <taxon>Cichorioideae</taxon>
        <taxon>Cichorieae</taxon>
        <taxon>Lactucinae</taxon>
        <taxon>Lactuca</taxon>
    </lineage>
</organism>
<accession>A0A9R1VK66</accession>
<name>A0A9R1VK66_LACSA</name>
<evidence type="ECO:0008006" key="4">
    <source>
        <dbReference type="Google" id="ProtNLM"/>
    </source>
</evidence>
<evidence type="ECO:0000256" key="1">
    <source>
        <dbReference type="SAM" id="MobiDB-lite"/>
    </source>
</evidence>
<proteinExistence type="predicted"/>
<feature type="region of interest" description="Disordered" evidence="1">
    <location>
        <begin position="181"/>
        <end position="201"/>
    </location>
</feature>
<dbReference type="PANTHER" id="PTHR31973">
    <property type="entry name" value="POLYPROTEIN, PUTATIVE-RELATED"/>
    <property type="match status" value="1"/>
</dbReference>
<comment type="caution">
    <text evidence="2">The sequence shown here is derived from an EMBL/GenBank/DDBJ whole genome shotgun (WGS) entry which is preliminary data.</text>
</comment>
<evidence type="ECO:0000313" key="2">
    <source>
        <dbReference type="EMBL" id="KAJ0207725.1"/>
    </source>
</evidence>
<protein>
    <recommendedName>
        <fullName evidence="4">Transposase MuDR plant domain-containing protein</fullName>
    </recommendedName>
</protein>
<dbReference type="Proteomes" id="UP000235145">
    <property type="component" value="Unassembled WGS sequence"/>
</dbReference>
<sequence>MTLVKVYIEIGQTRVASYFKSPSKVVIEELELESVSPELNRKKPCRREVGSCCKKPDLDHPANHVVDQSQVIDMAENQDRSKTIVSYVMSQISQQSNVIDVIEGLIMGHIEEVCKGYLGKLVEEPICEDIDGQQSVRLDEFEAFTDDYPTYDNFDVEYSVPNGEYIEVDMENLEGMISDDSGDAFYSQNGDGSDYSGDDSDDSDYIVHVSNLQFYMDVDMSDFQSVVDVDEHGILNKEIESIWNDIVDGELEVIQSDDYQYAGFYEDERTKMLKELNRIMVICGGVVVQSTEIVQCGGPSTRSKVKCKGQSTETVECGGPSNRSKSNPKIPIEALHEELCKKLELGMSVQKVVTAKQMAERVISGDYQLQYGYLRKYALQLLNTNPGSTIRIYVYPKPCLSTTTRAFRRIYVCLGALKLGFKAGLRDFLGVDGTFLKGPYLGQTKENLKKQWKGKELSDLVWECCRATTLNHFKYEMDELKKMNDEAHSWLCKIPAETWSKSHFSGMSFRSC</sequence>
<dbReference type="PANTHER" id="PTHR31973:SF190">
    <property type="entry name" value="MULE TRANSPOSASE DOMAIN-CONTAINING PROTEIN"/>
    <property type="match status" value="1"/>
</dbReference>
<reference evidence="2 3" key="1">
    <citation type="journal article" date="2017" name="Nat. Commun.">
        <title>Genome assembly with in vitro proximity ligation data and whole-genome triplication in lettuce.</title>
        <authorList>
            <person name="Reyes-Chin-Wo S."/>
            <person name="Wang Z."/>
            <person name="Yang X."/>
            <person name="Kozik A."/>
            <person name="Arikit S."/>
            <person name="Song C."/>
            <person name="Xia L."/>
            <person name="Froenicke L."/>
            <person name="Lavelle D.O."/>
            <person name="Truco M.J."/>
            <person name="Xia R."/>
            <person name="Zhu S."/>
            <person name="Xu C."/>
            <person name="Xu H."/>
            <person name="Xu X."/>
            <person name="Cox K."/>
            <person name="Korf I."/>
            <person name="Meyers B.C."/>
            <person name="Michelmore R.W."/>
        </authorList>
    </citation>
    <scope>NUCLEOTIDE SEQUENCE [LARGE SCALE GENOMIC DNA]</scope>
    <source>
        <strain evidence="3">cv. Salinas</strain>
        <tissue evidence="2">Seedlings</tissue>
    </source>
</reference>
<keyword evidence="3" id="KW-1185">Reference proteome</keyword>
<dbReference type="AlphaFoldDB" id="A0A9R1VK66"/>
<gene>
    <name evidence="2" type="ORF">LSAT_V11C500268550</name>
</gene>
<dbReference type="EMBL" id="NBSK02000005">
    <property type="protein sequence ID" value="KAJ0207725.1"/>
    <property type="molecule type" value="Genomic_DNA"/>
</dbReference>